<evidence type="ECO:0000256" key="1">
    <source>
        <dbReference type="SAM" id="Phobius"/>
    </source>
</evidence>
<keyword evidence="1" id="KW-1133">Transmembrane helix</keyword>
<sequence length="296" mass="34904">MFFFYTTVIITLLDIACIVLLTHYFNIKTKYKTLLLYACIAAYANFSTFVAFPSFKVLDLVNILVFLIITIISVSYYNENYFIFKIFLKHRRLPTSAIKTPMHSQNILLLPSINTAKTSSIRLPKYLQQSFTLVHKYFYSNHTNYCLEYLNEQLINFAFTEANKKHYDKALYLYHNALIYYKNNDYAIFIIISIANIYKAQGKYISACHIYNNSLSLPIINNNHLVQTEFKKTLYYLHILQYVLQRYHLSNMPFAAIPALYINKVEDIFQRKFSQQQHFSNKHLPILQLTMTNKSA</sequence>
<dbReference type="RefSeq" id="WP_183862001.1">
    <property type="nucleotide sequence ID" value="NZ_JACHFH010000023.1"/>
</dbReference>
<protein>
    <submittedName>
        <fullName evidence="2">Tetratricopeptide (TPR) repeat protein</fullName>
    </submittedName>
</protein>
<feature type="transmembrane region" description="Helical" evidence="1">
    <location>
        <begin position="6"/>
        <end position="27"/>
    </location>
</feature>
<evidence type="ECO:0000313" key="3">
    <source>
        <dbReference type="Proteomes" id="UP000559117"/>
    </source>
</evidence>
<accession>A0A840ULV4</accession>
<gene>
    <name evidence="2" type="ORF">HNR32_001921</name>
</gene>
<keyword evidence="1" id="KW-0812">Transmembrane</keyword>
<feature type="transmembrane region" description="Helical" evidence="1">
    <location>
        <begin position="61"/>
        <end position="84"/>
    </location>
</feature>
<dbReference type="AlphaFoldDB" id="A0A840ULV4"/>
<dbReference type="InterPro" id="IPR011990">
    <property type="entry name" value="TPR-like_helical_dom_sf"/>
</dbReference>
<feature type="transmembrane region" description="Helical" evidence="1">
    <location>
        <begin position="34"/>
        <end position="55"/>
    </location>
</feature>
<name>A0A840ULV4_9FIRM</name>
<dbReference type="Proteomes" id="UP000559117">
    <property type="component" value="Unassembled WGS sequence"/>
</dbReference>
<organism evidence="2 3">
    <name type="scientific">Pectinatus brassicae</name>
    <dbReference type="NCBI Taxonomy" id="862415"/>
    <lineage>
        <taxon>Bacteria</taxon>
        <taxon>Bacillati</taxon>
        <taxon>Bacillota</taxon>
        <taxon>Negativicutes</taxon>
        <taxon>Selenomonadales</taxon>
        <taxon>Selenomonadaceae</taxon>
        <taxon>Pectinatus</taxon>
    </lineage>
</organism>
<proteinExistence type="predicted"/>
<keyword evidence="3" id="KW-1185">Reference proteome</keyword>
<keyword evidence="1" id="KW-0472">Membrane</keyword>
<reference evidence="2 3" key="1">
    <citation type="submission" date="2020-08" db="EMBL/GenBank/DDBJ databases">
        <title>Genomic Encyclopedia of Type Strains, Phase IV (KMG-IV): sequencing the most valuable type-strain genomes for metagenomic binning, comparative biology and taxonomic classification.</title>
        <authorList>
            <person name="Goeker M."/>
        </authorList>
    </citation>
    <scope>NUCLEOTIDE SEQUENCE [LARGE SCALE GENOMIC DNA]</scope>
    <source>
        <strain evidence="2 3">DSM 24661</strain>
    </source>
</reference>
<evidence type="ECO:0000313" key="2">
    <source>
        <dbReference type="EMBL" id="MBB5336767.1"/>
    </source>
</evidence>
<comment type="caution">
    <text evidence="2">The sequence shown here is derived from an EMBL/GenBank/DDBJ whole genome shotgun (WGS) entry which is preliminary data.</text>
</comment>
<dbReference type="SUPFAM" id="SSF48452">
    <property type="entry name" value="TPR-like"/>
    <property type="match status" value="1"/>
</dbReference>
<dbReference type="EMBL" id="JACHFH010000023">
    <property type="protein sequence ID" value="MBB5336767.1"/>
    <property type="molecule type" value="Genomic_DNA"/>
</dbReference>